<gene>
    <name evidence="6" type="ORF">CAPTEDRAFT_222703</name>
</gene>
<evidence type="ECO:0000256" key="2">
    <source>
        <dbReference type="ARBA" id="ARBA00005022"/>
    </source>
</evidence>
<dbReference type="InterPro" id="IPR050411">
    <property type="entry name" value="AlphaKG_dependent_hydroxylases"/>
</dbReference>
<dbReference type="Pfam" id="PF02668">
    <property type="entry name" value="TauD"/>
    <property type="match status" value="1"/>
</dbReference>
<accession>R7T9L0</accession>
<dbReference type="PANTHER" id="PTHR10696">
    <property type="entry name" value="GAMMA-BUTYROBETAINE HYDROXYLASE-RELATED"/>
    <property type="match status" value="1"/>
</dbReference>
<evidence type="ECO:0000259" key="5">
    <source>
        <dbReference type="Pfam" id="PF02668"/>
    </source>
</evidence>
<dbReference type="STRING" id="283909.R7T9L0"/>
<dbReference type="EnsemblMetazoa" id="CapteT222703">
    <property type="protein sequence ID" value="CapteP222703"/>
    <property type="gene ID" value="CapteG222703"/>
</dbReference>
<dbReference type="Proteomes" id="UP000014760">
    <property type="component" value="Unassembled WGS sequence"/>
</dbReference>
<dbReference type="OMA" id="KYKWGFC"/>
<proteinExistence type="predicted"/>
<protein>
    <recommendedName>
        <fullName evidence="5">TauD/TfdA-like domain-containing protein</fullName>
    </recommendedName>
</protein>
<evidence type="ECO:0000256" key="4">
    <source>
        <dbReference type="ARBA" id="ARBA00023002"/>
    </source>
</evidence>
<feature type="domain" description="TauD/TfdA-like" evidence="5">
    <location>
        <begin position="3"/>
        <end position="160"/>
    </location>
</feature>
<dbReference type="EMBL" id="AMQN01003082">
    <property type="status" value="NOT_ANNOTATED_CDS"/>
    <property type="molecule type" value="Genomic_DNA"/>
</dbReference>
<comment type="cofactor">
    <cofactor evidence="1">
        <name>L-ascorbate</name>
        <dbReference type="ChEBI" id="CHEBI:38290"/>
    </cofactor>
</comment>
<organism evidence="6">
    <name type="scientific">Capitella teleta</name>
    <name type="common">Polychaete worm</name>
    <dbReference type="NCBI Taxonomy" id="283909"/>
    <lineage>
        <taxon>Eukaryota</taxon>
        <taxon>Metazoa</taxon>
        <taxon>Spiralia</taxon>
        <taxon>Lophotrochozoa</taxon>
        <taxon>Annelida</taxon>
        <taxon>Polychaeta</taxon>
        <taxon>Sedentaria</taxon>
        <taxon>Scolecida</taxon>
        <taxon>Capitellidae</taxon>
        <taxon>Capitella</taxon>
    </lineage>
</organism>
<dbReference type="GO" id="GO:0045329">
    <property type="term" value="P:carnitine biosynthetic process"/>
    <property type="evidence" value="ECO:0007669"/>
    <property type="project" value="UniProtKB-KW"/>
</dbReference>
<dbReference type="GO" id="GO:0005739">
    <property type="term" value="C:mitochondrion"/>
    <property type="evidence" value="ECO:0007669"/>
    <property type="project" value="TreeGrafter"/>
</dbReference>
<keyword evidence="3" id="KW-0124">Carnitine biosynthesis</keyword>
<evidence type="ECO:0000313" key="6">
    <source>
        <dbReference type="EMBL" id="ELT90433.1"/>
    </source>
</evidence>
<dbReference type="OrthoDB" id="408743at2759"/>
<reference evidence="6 8" key="2">
    <citation type="journal article" date="2013" name="Nature">
        <title>Insights into bilaterian evolution from three spiralian genomes.</title>
        <authorList>
            <person name="Simakov O."/>
            <person name="Marletaz F."/>
            <person name="Cho S.J."/>
            <person name="Edsinger-Gonzales E."/>
            <person name="Havlak P."/>
            <person name="Hellsten U."/>
            <person name="Kuo D.H."/>
            <person name="Larsson T."/>
            <person name="Lv J."/>
            <person name="Arendt D."/>
            <person name="Savage R."/>
            <person name="Osoegawa K."/>
            <person name="de Jong P."/>
            <person name="Grimwood J."/>
            <person name="Chapman J.A."/>
            <person name="Shapiro H."/>
            <person name="Aerts A."/>
            <person name="Otillar R.P."/>
            <person name="Terry A.Y."/>
            <person name="Boore J.L."/>
            <person name="Grigoriev I.V."/>
            <person name="Lindberg D.R."/>
            <person name="Seaver E.C."/>
            <person name="Weisblat D.A."/>
            <person name="Putnam N.H."/>
            <person name="Rokhsar D.S."/>
        </authorList>
    </citation>
    <scope>NUCLEOTIDE SEQUENCE</scope>
    <source>
        <strain evidence="6 8">I ESC-2004</strain>
    </source>
</reference>
<dbReference type="AlphaFoldDB" id="R7T9L0"/>
<dbReference type="HOGENOM" id="CLU_021859_3_2_1"/>
<dbReference type="InterPro" id="IPR003819">
    <property type="entry name" value="TauD/TfdA-like"/>
</dbReference>
<dbReference type="GO" id="GO:0016491">
    <property type="term" value="F:oxidoreductase activity"/>
    <property type="evidence" value="ECO:0007669"/>
    <property type="project" value="UniProtKB-KW"/>
</dbReference>
<keyword evidence="4" id="KW-0560">Oxidoreductase</keyword>
<dbReference type="Gene3D" id="3.60.130.10">
    <property type="entry name" value="Clavaminate synthase-like"/>
    <property type="match status" value="1"/>
</dbReference>
<dbReference type="InterPro" id="IPR042098">
    <property type="entry name" value="TauD-like_sf"/>
</dbReference>
<sequence>MFTDNTYLAIPAGIQVFHCLHHDGTGGETLLVDGFKAAEDLRSEDRSAFDLLVKERIHYQYIEPGHHVESLDSVLKVNPVSRDLEMIRYNHYDRSPIRTIPQQRLPEYYDALAHFSYLMTRKSGEYWLKLKPGTVIFVDNWRVLHGRASFTGNRKICGCYLPRDDWIGRARVARLV</sequence>
<reference evidence="7" key="3">
    <citation type="submission" date="2015-06" db="UniProtKB">
        <authorList>
            <consortium name="EnsemblMetazoa"/>
        </authorList>
    </citation>
    <scope>IDENTIFICATION</scope>
</reference>
<comment type="pathway">
    <text evidence="2">Amine and polyamine biosynthesis; carnitine biosynthesis.</text>
</comment>
<evidence type="ECO:0000313" key="7">
    <source>
        <dbReference type="EnsemblMetazoa" id="CapteP222703"/>
    </source>
</evidence>
<name>R7T9L0_CAPTE</name>
<keyword evidence="8" id="KW-1185">Reference proteome</keyword>
<evidence type="ECO:0000313" key="8">
    <source>
        <dbReference type="Proteomes" id="UP000014760"/>
    </source>
</evidence>
<dbReference type="EMBL" id="KB310915">
    <property type="protein sequence ID" value="ELT90433.1"/>
    <property type="molecule type" value="Genomic_DNA"/>
</dbReference>
<dbReference type="PANTHER" id="PTHR10696:SF51">
    <property type="entry name" value="TRIMETHYLLYSINE DIOXYGENASE, MITOCHONDRIAL"/>
    <property type="match status" value="1"/>
</dbReference>
<evidence type="ECO:0000256" key="1">
    <source>
        <dbReference type="ARBA" id="ARBA00001961"/>
    </source>
</evidence>
<evidence type="ECO:0000256" key="3">
    <source>
        <dbReference type="ARBA" id="ARBA00022873"/>
    </source>
</evidence>
<reference evidence="8" key="1">
    <citation type="submission" date="2012-12" db="EMBL/GenBank/DDBJ databases">
        <authorList>
            <person name="Hellsten U."/>
            <person name="Grimwood J."/>
            <person name="Chapman J.A."/>
            <person name="Shapiro H."/>
            <person name="Aerts A."/>
            <person name="Otillar R.P."/>
            <person name="Terry A.Y."/>
            <person name="Boore J.L."/>
            <person name="Simakov O."/>
            <person name="Marletaz F."/>
            <person name="Cho S.-J."/>
            <person name="Edsinger-Gonzales E."/>
            <person name="Havlak P."/>
            <person name="Kuo D.-H."/>
            <person name="Larsson T."/>
            <person name="Lv J."/>
            <person name="Arendt D."/>
            <person name="Savage R."/>
            <person name="Osoegawa K."/>
            <person name="de Jong P."/>
            <person name="Lindberg D.R."/>
            <person name="Seaver E.C."/>
            <person name="Weisblat D.A."/>
            <person name="Putnam N.H."/>
            <person name="Grigoriev I.V."/>
            <person name="Rokhsar D.S."/>
        </authorList>
    </citation>
    <scope>NUCLEOTIDE SEQUENCE</scope>
    <source>
        <strain evidence="8">I ESC-2004</strain>
    </source>
</reference>
<dbReference type="SUPFAM" id="SSF51197">
    <property type="entry name" value="Clavaminate synthase-like"/>
    <property type="match status" value="1"/>
</dbReference>